<accession>A0A4D6N671</accession>
<dbReference type="Gene3D" id="2.60.120.10">
    <property type="entry name" value="Jelly Rolls"/>
    <property type="match status" value="2"/>
</dbReference>
<dbReference type="AlphaFoldDB" id="A0A4D6N671"/>
<gene>
    <name evidence="3" type="ORF">DEO72_LG10g529</name>
</gene>
<reference evidence="3 4" key="1">
    <citation type="submission" date="2019-04" db="EMBL/GenBank/DDBJ databases">
        <title>An improved genome assembly and genetic linkage map for asparagus bean, Vigna unguiculata ssp. sesquipedialis.</title>
        <authorList>
            <person name="Xia Q."/>
            <person name="Zhang R."/>
            <person name="Dong Y."/>
        </authorList>
    </citation>
    <scope>NUCLEOTIDE SEQUENCE [LARGE SCALE GENOMIC DNA]</scope>
    <source>
        <tissue evidence="3">Leaf</tissue>
    </source>
</reference>
<dbReference type="InterPro" id="IPR014710">
    <property type="entry name" value="RmlC-like_jellyroll"/>
</dbReference>
<dbReference type="InterPro" id="IPR006045">
    <property type="entry name" value="Cupin_1"/>
</dbReference>
<sequence>MYVRSGEANLGFIYKNNQRLTQMRLREGDVYQIPVGCTFYIANEESDQKLEIISGIEPLEGFRDDVLQSIYIGGGANSGFSGFKEEILGAAFNVSQKELGTIFNDQRIRLIVPLQGSHATGTWSKFLELKEEEKLQQLREMVQQGQENEEVEKEDEESGDDEEEQQQTSWPWRKLFKSVFGEEMKNTREKITEDPPRSYNLDKRKPDFENKYGWRVAVDGSRYHPLKSSGIGIYHEYLSAGSMMAPRVNPMATEYGIVVNGSGRVQVLFPNGSNAMDTNITKGDVFFITSNFPYCEIAHKGESLELLGFTTSAQRNRPVVLVGARSVVRTMEGPELATSFGVSEEEMKHLVRAQHESVILPTP</sequence>
<dbReference type="EMBL" id="CP039354">
    <property type="protein sequence ID" value="QCE09310.1"/>
    <property type="molecule type" value="Genomic_DNA"/>
</dbReference>
<evidence type="ECO:0000313" key="3">
    <source>
        <dbReference type="EMBL" id="QCE09310.1"/>
    </source>
</evidence>
<evidence type="ECO:0000256" key="1">
    <source>
        <dbReference type="SAM" id="MobiDB-lite"/>
    </source>
</evidence>
<dbReference type="SUPFAM" id="SSF51182">
    <property type="entry name" value="RmlC-like cupins"/>
    <property type="match status" value="1"/>
</dbReference>
<feature type="domain" description="Cupin type-1" evidence="2">
    <location>
        <begin position="199"/>
        <end position="348"/>
    </location>
</feature>
<dbReference type="CDD" id="cd02245">
    <property type="entry name" value="cupin_7S_vicilin-like_C"/>
    <property type="match status" value="1"/>
</dbReference>
<dbReference type="Pfam" id="PF00190">
    <property type="entry name" value="Cupin_1"/>
    <property type="match status" value="2"/>
</dbReference>
<organism evidence="3 4">
    <name type="scientific">Vigna unguiculata</name>
    <name type="common">Cowpea</name>
    <dbReference type="NCBI Taxonomy" id="3917"/>
    <lineage>
        <taxon>Eukaryota</taxon>
        <taxon>Viridiplantae</taxon>
        <taxon>Streptophyta</taxon>
        <taxon>Embryophyta</taxon>
        <taxon>Tracheophyta</taxon>
        <taxon>Spermatophyta</taxon>
        <taxon>Magnoliopsida</taxon>
        <taxon>eudicotyledons</taxon>
        <taxon>Gunneridae</taxon>
        <taxon>Pentapetalae</taxon>
        <taxon>rosids</taxon>
        <taxon>fabids</taxon>
        <taxon>Fabales</taxon>
        <taxon>Fabaceae</taxon>
        <taxon>Papilionoideae</taxon>
        <taxon>50 kb inversion clade</taxon>
        <taxon>NPAAA clade</taxon>
        <taxon>indigoferoid/millettioid clade</taxon>
        <taxon>Phaseoleae</taxon>
        <taxon>Vigna</taxon>
    </lineage>
</organism>
<dbReference type="SMART" id="SM00835">
    <property type="entry name" value="Cupin_1"/>
    <property type="match status" value="1"/>
</dbReference>
<evidence type="ECO:0000259" key="2">
    <source>
        <dbReference type="SMART" id="SM00835"/>
    </source>
</evidence>
<dbReference type="InterPro" id="IPR011051">
    <property type="entry name" value="RmlC_Cupin_sf"/>
</dbReference>
<protein>
    <submittedName>
        <fullName evidence="3">RmlC-like jelly roll fold</fullName>
    </submittedName>
</protein>
<evidence type="ECO:0000313" key="4">
    <source>
        <dbReference type="Proteomes" id="UP000501690"/>
    </source>
</evidence>
<dbReference type="InterPro" id="IPR050253">
    <property type="entry name" value="Seed_Storage-Functional"/>
</dbReference>
<keyword evidence="4" id="KW-1185">Reference proteome</keyword>
<proteinExistence type="predicted"/>
<feature type="compositionally biased region" description="Acidic residues" evidence="1">
    <location>
        <begin position="147"/>
        <end position="165"/>
    </location>
</feature>
<dbReference type="Proteomes" id="UP000501690">
    <property type="component" value="Linkage Group LG10"/>
</dbReference>
<feature type="region of interest" description="Disordered" evidence="1">
    <location>
        <begin position="140"/>
        <end position="169"/>
    </location>
</feature>
<name>A0A4D6N671_VIGUN</name>
<dbReference type="PANTHER" id="PTHR31189:SF2">
    <property type="entry name" value="RMLC-LIKE CUPINS SUPERFAMILY PROTEIN"/>
    <property type="match status" value="1"/>
</dbReference>
<dbReference type="PANTHER" id="PTHR31189">
    <property type="entry name" value="OS03G0336100 PROTEIN-RELATED"/>
    <property type="match status" value="1"/>
</dbReference>